<keyword evidence="8" id="KW-0862">Zinc</keyword>
<comment type="cofactor">
    <cofactor evidence="1">
        <name>Zn(2+)</name>
        <dbReference type="ChEBI" id="CHEBI:29105"/>
    </cofactor>
</comment>
<comment type="caution">
    <text evidence="18">The sequence shown here is derived from an EMBL/GenBank/DDBJ whole genome shotgun (WGS) entry which is preliminary data.</text>
</comment>
<reference evidence="18 19" key="1">
    <citation type="submission" date="2018-05" db="EMBL/GenBank/DDBJ databases">
        <title>Genomic Encyclopedia of Archaeal and Bacterial Type Strains, Phase II (KMG-II): from individual species to whole genera.</title>
        <authorList>
            <person name="Goeker M."/>
        </authorList>
    </citation>
    <scope>NUCLEOTIDE SEQUENCE [LARGE SCALE GENOMIC DNA]</scope>
    <source>
        <strain evidence="18 19">DSM 45184</strain>
    </source>
</reference>
<dbReference type="PRINTS" id="PR00765">
    <property type="entry name" value="CRBOXYPTASEA"/>
</dbReference>
<keyword evidence="7" id="KW-0378">Hydrolase</keyword>
<keyword evidence="3" id="KW-0121">Carboxypeptidase</keyword>
<evidence type="ECO:0000256" key="1">
    <source>
        <dbReference type="ARBA" id="ARBA00001947"/>
    </source>
</evidence>
<accession>A0A316EX38</accession>
<dbReference type="RefSeq" id="WP_109601422.1">
    <property type="nucleotide sequence ID" value="NZ_BONA01000078.1"/>
</dbReference>
<feature type="domain" description="Peptidase M14" evidence="17">
    <location>
        <begin position="115"/>
        <end position="434"/>
    </location>
</feature>
<evidence type="ECO:0000256" key="9">
    <source>
        <dbReference type="ARBA" id="ARBA00023049"/>
    </source>
</evidence>
<sequence length="1011" mass="109106">MHRRRRTSIITSLLLAAACITGLPPAAAVAAASPGGLDVYTATLDTAQWQTLRTAGVDAGELGRPPGPGRTATVRTILGRNQAQRLIAAGVPLTVAPSTTRMRARAAAAAPTVFRPYGGPGGIREELEATAARFPRLAQLKTIGTTVRGAPIQAVKVTANARTVPDGRRPAVLYLGGQHAREWITPEMTRRLLHHVLDGYGTDATTTRLLDTTELWFLPVANPDGYDMTFTSDEYRYWRKNMRDDGDGVWSPADGVDLNRNFAEKWGYDNEGSSPDPATEVYRGPRPNSEPETRAMDALFRRVGFEFMVNYHSAAELILWGSGWQVETVNPDDQISMALAGDDAHPAVPGYDPDISAELYVTNGDTNLYAQARYGTIAFAPEMSTCETASASVPDDAWLPEDCRTPFDFPDDERLIQAEFAKNIPFALSLARSAKDPANPVSAVGFQTRDLLADTFPESFGATQPVAVTAKRSLGAVTLRYRINNGRVRTAPVTEWRGGERYGGTADRYFTELRGTVRGQRPKDRVTVWFTAAGGARSEPFTYTVADRTGGEVLVLAAEDVTGIAPAATDGATSARYADDHVAALRRAGHTADVYDMDTHGRRAPHPLGVLSHYRAVVWETGDDIVPRDPGQPEWTTTRAEFATQLAVRDYLNEGGKLLYSGQYAGYPATQYVVYSTPEAPAECGIGDDWNCQPLSDDFRQYWLGAGTYAAGAGSSTLAGTAGPLAGFTAPAGPQQHTAAFLSTSSELPPDEFPQFTSTVPMVWAPDGTGPYDPADGDWYVSSGQADSSFKRLTQTVDLTTATDAHLRFRTSFDTDAGGDFLFVEVRETGTGTWTTLPDTGGLTSTDTGWGCLYGRVDPHPFMAHYWGEDCAPHGSTGDWNAASGSSGGWKDFDADLSAYRGRQVEVSISYMSGHYTQGFGVFLDDVRVDVDGTDLTRTSFESDLGGWTVPGPPEGSPPAAGDWTRSRRAYDFGAATATADTLYLGFGLERLAPADRDDLVARAMRHLLPD</sequence>
<keyword evidence="6 16" id="KW-0732">Signal</keyword>
<dbReference type="EC" id="3.4.17.18" evidence="12"/>
<dbReference type="Pfam" id="PF00246">
    <property type="entry name" value="Peptidase_M14"/>
    <property type="match status" value="1"/>
</dbReference>
<dbReference type="OrthoDB" id="5240362at2"/>
<evidence type="ECO:0000256" key="12">
    <source>
        <dbReference type="ARBA" id="ARBA00066554"/>
    </source>
</evidence>
<dbReference type="PANTHER" id="PTHR11705:SF143">
    <property type="entry name" value="SLL0236 PROTEIN"/>
    <property type="match status" value="1"/>
</dbReference>
<evidence type="ECO:0000256" key="4">
    <source>
        <dbReference type="ARBA" id="ARBA00022670"/>
    </source>
</evidence>
<dbReference type="SMART" id="SM00631">
    <property type="entry name" value="Zn_pept"/>
    <property type="match status" value="1"/>
</dbReference>
<organism evidence="18 19">
    <name type="scientific">Actinoplanes xinjiangensis</name>
    <dbReference type="NCBI Taxonomy" id="512350"/>
    <lineage>
        <taxon>Bacteria</taxon>
        <taxon>Bacillati</taxon>
        <taxon>Actinomycetota</taxon>
        <taxon>Actinomycetes</taxon>
        <taxon>Micromonosporales</taxon>
        <taxon>Micromonosporaceae</taxon>
        <taxon>Actinoplanes</taxon>
    </lineage>
</organism>
<dbReference type="AlphaFoldDB" id="A0A316EX38"/>
<evidence type="ECO:0000256" key="15">
    <source>
        <dbReference type="SAM" id="MobiDB-lite"/>
    </source>
</evidence>
<dbReference type="PROSITE" id="PS52035">
    <property type="entry name" value="PEPTIDASE_M14"/>
    <property type="match status" value="1"/>
</dbReference>
<dbReference type="InterPro" id="IPR033810">
    <property type="entry name" value="Carboxypeptidase_T"/>
</dbReference>
<keyword evidence="4" id="KW-0645">Protease</keyword>
<feature type="active site" description="Proton donor/acceptor" evidence="14">
    <location>
        <position position="382"/>
    </location>
</feature>
<feature type="chain" id="PRO_5016282145" description="Zinc carboxypeptidase" evidence="16">
    <location>
        <begin position="31"/>
        <end position="1011"/>
    </location>
</feature>
<evidence type="ECO:0000256" key="7">
    <source>
        <dbReference type="ARBA" id="ARBA00022801"/>
    </source>
</evidence>
<evidence type="ECO:0000256" key="6">
    <source>
        <dbReference type="ARBA" id="ARBA00022729"/>
    </source>
</evidence>
<dbReference type="InterPro" id="IPR000834">
    <property type="entry name" value="Peptidase_M14"/>
</dbReference>
<dbReference type="EMBL" id="QGGR01000025">
    <property type="protein sequence ID" value="PWK35879.1"/>
    <property type="molecule type" value="Genomic_DNA"/>
</dbReference>
<dbReference type="GO" id="GO:0008270">
    <property type="term" value="F:zinc ion binding"/>
    <property type="evidence" value="ECO:0007669"/>
    <property type="project" value="InterPro"/>
</dbReference>
<evidence type="ECO:0000256" key="8">
    <source>
        <dbReference type="ARBA" id="ARBA00022833"/>
    </source>
</evidence>
<evidence type="ECO:0000256" key="2">
    <source>
        <dbReference type="ARBA" id="ARBA00005988"/>
    </source>
</evidence>
<dbReference type="PANTHER" id="PTHR11705">
    <property type="entry name" value="PROTEASE FAMILY M14 CARBOXYPEPTIDASE A,B"/>
    <property type="match status" value="1"/>
</dbReference>
<evidence type="ECO:0000313" key="19">
    <source>
        <dbReference type="Proteomes" id="UP000245697"/>
    </source>
</evidence>
<evidence type="ECO:0000256" key="11">
    <source>
        <dbReference type="ARBA" id="ARBA00055464"/>
    </source>
</evidence>
<name>A0A316EX38_9ACTN</name>
<dbReference type="Pfam" id="PF20773">
    <property type="entry name" value="InhA-like_MAM"/>
    <property type="match status" value="2"/>
</dbReference>
<dbReference type="Gene3D" id="3.40.630.10">
    <property type="entry name" value="Zn peptidases"/>
    <property type="match status" value="1"/>
</dbReference>
<evidence type="ECO:0000259" key="17">
    <source>
        <dbReference type="PROSITE" id="PS52035"/>
    </source>
</evidence>
<dbReference type="FunFam" id="3.40.630.10:FF:000084">
    <property type="entry name" value="Carboxypeptidase B2"/>
    <property type="match status" value="1"/>
</dbReference>
<dbReference type="SUPFAM" id="SSF53187">
    <property type="entry name" value="Zn-dependent exopeptidases"/>
    <property type="match status" value="1"/>
</dbReference>
<evidence type="ECO:0000256" key="5">
    <source>
        <dbReference type="ARBA" id="ARBA00022723"/>
    </source>
</evidence>
<dbReference type="CDD" id="cd03859">
    <property type="entry name" value="M14_CPT"/>
    <property type="match status" value="1"/>
</dbReference>
<keyword evidence="19" id="KW-1185">Reference proteome</keyword>
<comment type="catalytic activity">
    <reaction evidence="10">
        <text>Releases a C-terminal residue, which may be hydrophobic or positively charged.</text>
        <dbReference type="EC" id="3.4.17.18"/>
    </reaction>
</comment>
<comment type="function">
    <text evidence="11">Carboxypeptidase that possesses the specificities of both mammalian Cpase A and B. Thus shows broad substrate specificity, being able to cleave Cbz-Gly-Leu, Cbz-Gly-Val, Cbz-Gly-Phe, Cbz-Gly-Lys and Bz-Gly-Arg in vitro.</text>
</comment>
<gene>
    <name evidence="18" type="ORF">BC793_12580</name>
</gene>
<dbReference type="PROSITE" id="PS00132">
    <property type="entry name" value="CARBOXYPEPT_ZN_1"/>
    <property type="match status" value="1"/>
</dbReference>
<proteinExistence type="inferred from homology"/>
<comment type="similarity">
    <text evidence="2 14">Belongs to the peptidase M14 family.</text>
</comment>
<feature type="region of interest" description="Disordered" evidence="15">
    <location>
        <begin position="267"/>
        <end position="291"/>
    </location>
</feature>
<protein>
    <recommendedName>
        <fullName evidence="13">Zinc carboxypeptidase</fullName>
        <ecNumber evidence="12">3.4.17.18</ecNumber>
    </recommendedName>
</protein>
<dbReference type="InterPro" id="IPR057246">
    <property type="entry name" value="CARBOXYPEPT_ZN_1"/>
</dbReference>
<evidence type="ECO:0000256" key="3">
    <source>
        <dbReference type="ARBA" id="ARBA00022645"/>
    </source>
</evidence>
<dbReference type="GO" id="GO:0005615">
    <property type="term" value="C:extracellular space"/>
    <property type="evidence" value="ECO:0007669"/>
    <property type="project" value="TreeGrafter"/>
</dbReference>
<dbReference type="GO" id="GO:0004181">
    <property type="term" value="F:metallocarboxypeptidase activity"/>
    <property type="evidence" value="ECO:0007669"/>
    <property type="project" value="InterPro"/>
</dbReference>
<evidence type="ECO:0000256" key="13">
    <source>
        <dbReference type="ARBA" id="ARBA00074273"/>
    </source>
</evidence>
<keyword evidence="9" id="KW-0482">Metalloprotease</keyword>
<keyword evidence="5" id="KW-0479">Metal-binding</keyword>
<evidence type="ECO:0000256" key="10">
    <source>
        <dbReference type="ARBA" id="ARBA00050859"/>
    </source>
</evidence>
<feature type="signal peptide" evidence="16">
    <location>
        <begin position="1"/>
        <end position="30"/>
    </location>
</feature>
<evidence type="ECO:0000313" key="18">
    <source>
        <dbReference type="EMBL" id="PWK35879.1"/>
    </source>
</evidence>
<evidence type="ECO:0000256" key="14">
    <source>
        <dbReference type="PROSITE-ProRule" id="PRU01379"/>
    </source>
</evidence>
<dbReference type="PROSITE" id="PS51257">
    <property type="entry name" value="PROKAR_LIPOPROTEIN"/>
    <property type="match status" value="1"/>
</dbReference>
<dbReference type="GO" id="GO:0006508">
    <property type="term" value="P:proteolysis"/>
    <property type="evidence" value="ECO:0007669"/>
    <property type="project" value="UniProtKB-KW"/>
</dbReference>
<dbReference type="Proteomes" id="UP000245697">
    <property type="component" value="Unassembled WGS sequence"/>
</dbReference>
<evidence type="ECO:0000256" key="16">
    <source>
        <dbReference type="SAM" id="SignalP"/>
    </source>
</evidence>